<sequence>MSVKNKMKPLLYIHQPELSLPQTSMQNSFSSKQSEVAENESKEKAAFFNQDDLEAIGLKSAVAEEESIVKKPFNQGDHETFGSNAEIAEESIVNKSSNQGDHETFESNAEIAEESIVNKSSNQGDHKAFGSNPEVAEGKSKEIASYNQDNLEAFGSKEEVQEVISEYINAPESSSQSSTEKLSFQRLKSFKEMNIPERVNYLSHFPKQLPPVPCLFETEEIQVRGFLVTSSDTEIEVRTLDGDVQKLNIQNVKSIRMIGFR</sequence>
<evidence type="ECO:0000313" key="3">
    <source>
        <dbReference type="Proteomes" id="UP001238088"/>
    </source>
</evidence>
<evidence type="ECO:0000256" key="1">
    <source>
        <dbReference type="SAM" id="MobiDB-lite"/>
    </source>
</evidence>
<dbReference type="RefSeq" id="WP_307471693.1">
    <property type="nucleotide sequence ID" value="NZ_JAUSUB010000002.1"/>
</dbReference>
<feature type="compositionally biased region" description="Polar residues" evidence="1">
    <location>
        <begin position="20"/>
        <end position="36"/>
    </location>
</feature>
<reference evidence="2 3" key="1">
    <citation type="submission" date="2023-07" db="EMBL/GenBank/DDBJ databases">
        <title>Genomic Encyclopedia of Type Strains, Phase IV (KMG-IV): sequencing the most valuable type-strain genomes for metagenomic binning, comparative biology and taxonomic classification.</title>
        <authorList>
            <person name="Goeker M."/>
        </authorList>
    </citation>
    <scope>NUCLEOTIDE SEQUENCE [LARGE SCALE GENOMIC DNA]</scope>
    <source>
        <strain evidence="2 3">DSM 23494</strain>
    </source>
</reference>
<dbReference type="EMBL" id="JAUSUB010000002">
    <property type="protein sequence ID" value="MDQ0268712.1"/>
    <property type="molecule type" value="Genomic_DNA"/>
</dbReference>
<gene>
    <name evidence="2" type="ORF">J2S17_000581</name>
</gene>
<protein>
    <recommendedName>
        <fullName evidence="4">Spore coat protein CotO</fullName>
    </recommendedName>
</protein>
<dbReference type="Pfam" id="PF14153">
    <property type="entry name" value="Spore_coat_CotO"/>
    <property type="match status" value="1"/>
</dbReference>
<evidence type="ECO:0000313" key="2">
    <source>
        <dbReference type="EMBL" id="MDQ0268712.1"/>
    </source>
</evidence>
<proteinExistence type="predicted"/>
<dbReference type="InterPro" id="IPR025439">
    <property type="entry name" value="Spore_coat_CotO"/>
</dbReference>
<feature type="region of interest" description="Disordered" evidence="1">
    <location>
        <begin position="19"/>
        <end position="42"/>
    </location>
</feature>
<organism evidence="2 3">
    <name type="scientific">Cytobacillus purgationiresistens</name>
    <dbReference type="NCBI Taxonomy" id="863449"/>
    <lineage>
        <taxon>Bacteria</taxon>
        <taxon>Bacillati</taxon>
        <taxon>Bacillota</taxon>
        <taxon>Bacilli</taxon>
        <taxon>Bacillales</taxon>
        <taxon>Bacillaceae</taxon>
        <taxon>Cytobacillus</taxon>
    </lineage>
</organism>
<accession>A0ABU0ABT5</accession>
<keyword evidence="3" id="KW-1185">Reference proteome</keyword>
<evidence type="ECO:0008006" key="4">
    <source>
        <dbReference type="Google" id="ProtNLM"/>
    </source>
</evidence>
<comment type="caution">
    <text evidence="2">The sequence shown here is derived from an EMBL/GenBank/DDBJ whole genome shotgun (WGS) entry which is preliminary data.</text>
</comment>
<name>A0ABU0ABT5_9BACI</name>
<dbReference type="Proteomes" id="UP001238088">
    <property type="component" value="Unassembled WGS sequence"/>
</dbReference>